<feature type="transmembrane region" description="Helical" evidence="1">
    <location>
        <begin position="101"/>
        <end position="120"/>
    </location>
</feature>
<proteinExistence type="predicted"/>
<gene>
    <name evidence="3" type="ORF">ABIE13_004893</name>
</gene>
<feature type="domain" description="DUF2157" evidence="2">
    <location>
        <begin position="42"/>
        <end position="150"/>
    </location>
</feature>
<dbReference type="EMBL" id="JBEPSH010000011">
    <property type="protein sequence ID" value="MET4579756.1"/>
    <property type="molecule type" value="Genomic_DNA"/>
</dbReference>
<dbReference type="RefSeq" id="WP_354448150.1">
    <property type="nucleotide sequence ID" value="NZ_JBEPSH010000011.1"/>
</dbReference>
<feature type="transmembrane region" description="Helical" evidence="1">
    <location>
        <begin position="186"/>
        <end position="207"/>
    </location>
</feature>
<reference evidence="3 4" key="1">
    <citation type="submission" date="2024-06" db="EMBL/GenBank/DDBJ databases">
        <title>Sorghum-associated microbial communities from plants grown in Nebraska, USA.</title>
        <authorList>
            <person name="Schachtman D."/>
        </authorList>
    </citation>
    <scope>NUCLEOTIDE SEQUENCE [LARGE SCALE GENOMIC DNA]</scope>
    <source>
        <strain evidence="3 4">2709</strain>
    </source>
</reference>
<keyword evidence="4" id="KW-1185">Reference proteome</keyword>
<feature type="transmembrane region" description="Helical" evidence="1">
    <location>
        <begin position="150"/>
        <end position="174"/>
    </location>
</feature>
<comment type="caution">
    <text evidence="3">The sequence shown here is derived from an EMBL/GenBank/DDBJ whole genome shotgun (WGS) entry which is preliminary data.</text>
</comment>
<dbReference type="Pfam" id="PF09925">
    <property type="entry name" value="DUF2157"/>
    <property type="match status" value="1"/>
</dbReference>
<protein>
    <submittedName>
        <fullName evidence="3">Membrane protein</fullName>
    </submittedName>
</protein>
<organism evidence="3 4">
    <name type="scientific">Ottowia thiooxydans</name>
    <dbReference type="NCBI Taxonomy" id="219182"/>
    <lineage>
        <taxon>Bacteria</taxon>
        <taxon>Pseudomonadati</taxon>
        <taxon>Pseudomonadota</taxon>
        <taxon>Betaproteobacteria</taxon>
        <taxon>Burkholderiales</taxon>
        <taxon>Comamonadaceae</taxon>
        <taxon>Ottowia</taxon>
    </lineage>
</organism>
<keyword evidence="1" id="KW-0812">Transmembrane</keyword>
<feature type="transmembrane region" description="Helical" evidence="1">
    <location>
        <begin position="298"/>
        <end position="319"/>
    </location>
</feature>
<accession>A0ABV2QFE6</accession>
<keyword evidence="1" id="KW-0472">Membrane</keyword>
<feature type="transmembrane region" description="Helical" evidence="1">
    <location>
        <begin position="219"/>
        <end position="239"/>
    </location>
</feature>
<feature type="transmembrane region" description="Helical" evidence="1">
    <location>
        <begin position="126"/>
        <end position="143"/>
    </location>
</feature>
<name>A0ABV2QFE6_9BURK</name>
<feature type="transmembrane region" description="Helical" evidence="1">
    <location>
        <begin position="48"/>
        <end position="68"/>
    </location>
</feature>
<sequence>MNTKLYRAAELIQSSGTAHDADWRKLLYAGATLPPGEETLTRNLRRGLLIVAALLGGSGLIFWIAANWQELSRGARLAVVESCLLATLVAACVLPRAREACLVGAFLALGGLLAFIGQTYQTGADAWQLFAAWAALSLPWVLGTRSDLLWTPWVAVAALALSLWTGPLGLVSWFDSAEPHGVELSVTFMAWLVLGLLPLAVAHVRWLRLPGGVGRWSHRLALGLTLSAWTGLGLAGLFMSESISFAWPLAALLVAGVIWMSLRSRWRDLPTLALALLAANVLIMALAARLLFANDTEIGGLLVLGLLGLVCLGLSASWLMRQQQSWVDGEMA</sequence>
<evidence type="ECO:0000259" key="2">
    <source>
        <dbReference type="Pfam" id="PF09925"/>
    </source>
</evidence>
<dbReference type="Proteomes" id="UP001549320">
    <property type="component" value="Unassembled WGS sequence"/>
</dbReference>
<dbReference type="InterPro" id="IPR018677">
    <property type="entry name" value="DUF2157"/>
</dbReference>
<feature type="transmembrane region" description="Helical" evidence="1">
    <location>
        <begin position="245"/>
        <end position="262"/>
    </location>
</feature>
<evidence type="ECO:0000313" key="3">
    <source>
        <dbReference type="EMBL" id="MET4579756.1"/>
    </source>
</evidence>
<evidence type="ECO:0000313" key="4">
    <source>
        <dbReference type="Proteomes" id="UP001549320"/>
    </source>
</evidence>
<evidence type="ECO:0000256" key="1">
    <source>
        <dbReference type="SAM" id="Phobius"/>
    </source>
</evidence>
<feature type="transmembrane region" description="Helical" evidence="1">
    <location>
        <begin position="74"/>
        <end position="94"/>
    </location>
</feature>
<feature type="transmembrane region" description="Helical" evidence="1">
    <location>
        <begin position="269"/>
        <end position="292"/>
    </location>
</feature>
<keyword evidence="1" id="KW-1133">Transmembrane helix</keyword>